<dbReference type="EMBL" id="VXIT01000008">
    <property type="protein sequence ID" value="KAA6411192.1"/>
    <property type="molecule type" value="Genomic_DNA"/>
</dbReference>
<keyword evidence="6" id="KW-0788">Thiol protease</keyword>
<evidence type="ECO:0000259" key="7">
    <source>
        <dbReference type="Pfam" id="PF12340"/>
    </source>
</evidence>
<dbReference type="Pfam" id="PF12359">
    <property type="entry name" value="DUF3645"/>
    <property type="match status" value="1"/>
</dbReference>
<evidence type="ECO:0000256" key="6">
    <source>
        <dbReference type="ARBA" id="ARBA00022807"/>
    </source>
</evidence>
<protein>
    <recommendedName>
        <fullName evidence="2">ubiquitinyl hydrolase 1</fullName>
        <ecNumber evidence="2">3.4.19.12</ecNumber>
    </recommendedName>
</protein>
<sequence>MLVHYNLLDGSLLVNGSPLTRLPRSYESHPTFRRLFGEKVLDVGPSTMSGMVFQTRTELFNYQLYFGMHDSELIIRARKQSQVYELLPVHALDGDFPRAFVQDYAHWLDVNTGFIEWRPLLNAWTPTSQNWQMRSGSRGENLLIRGSSKLVDLHTPTAKAVSTILSPLKHATHVHVTLNCETEMLDVHLPRLKLDFFLRKGATELESKQFRGMAVDANQSFGTLTGLVNKLVLRGGNDSSRSVIIPHGDVLFKPEGPHVRVHIDTSTQHLSYHLYHFDCQIGRLVDNGSLKSKLFKCYLHAVTAHCLTDELTGRTGTEEALLTLASPSVRSFLSLDQMEIDLLVLLARLTPRRQYYPRHLRVMQEVEWETLSPLSQHISFCTSVRSIFEQARTFGLFHDKHVKLPDTDICGDQHLLERAAIRDSAYRVHGFGAENHTVDHDIVYVARDHVSNSIRESQVCHIAKLVDGWSANLRGCSQLLHEIESWGEPIRSCRTEDPFPLGYDTKWLDPPAKCLPSDWCTLHFALSHSVVERDKYRVMMFLSTLTYSQHSNQELVQTLLACATVPELRATRPQDLASFRLSHGYRPDKKILVEVTTKRGRPFYMCPESNLSQLSNETLTDADERRRDEHQAAVDECIDHFVDALICQWPDANVCDPVGADFDTYISVNEATEDARIWFQSWFRNAEFKETVGHMQDILNDLNAGDQKLLGYSFPQPHYRYRPKRSHVEFNDIMGRSAPSLPRAGLQDFGSWVRQQDEDGVDHGELKSLLVRLLSKSSGRYEQRYAIDLLESFNSLHGSADGRLSGSPKALKPLLEEHLMLCKNHVNDVYQTVRHCLQAETSITRRLACGVNMWPRLSTTSLLQHLAGGKGATLRDDWKGSLIEYGGAISNLQRAERLITCIGNNSELLSELSNPGHRGWDPIHYPDWLLLEVENNILIRRVQAQIAREMISPLSGANSILQLNMGEGKSSVIVPIVAAALADGKKLVRVVVLKPLSTQMFHVLLRKLGGMLGRRIFHMPISRSVRLNVHNAREIRNLCEECMRTGGILLVQPEHLLSFELMGLERLLSGESELGNALIETQRWLEDNSRDILDESDEILSVRFELVYTMGTQRAIEFSPNRWIIIEHVLGLVNRFAQPVLQLFPQGLQLQPVCPGSFPRIRILQPSAADKLIEMVAREVCEAGLPGVPLWNLPQHVRAVLFRFLTDLDIGEADTEPLQHHVFGVESMRRSVLLLKGLIAGGVLAFALQQKRWRVNYGLDLSRTMLAVPYRAKDNPATRAEFSHPDAAIVLTCLSYYHGGLSDKQLYTAFEKLLLSDHAQEEYACWVQDAPELEVRFRQLTGINLSDSGQLSQKVFPSLRLVKGAIDFYMSSIVFPKGMKEFPHKLSSSGWDIARAKVHPTTGFSRTNNSRYILPLSISQCDLPLQLHTNAAVLDCLLQPENSFKHAMQESGRESLDAESLLQIVIRSEPPVRVILDVGAQVLEWKNEEVARTWLSRVPASEAQAAVFFDDRNERLD</sequence>
<evidence type="ECO:0000256" key="1">
    <source>
        <dbReference type="ARBA" id="ARBA00000707"/>
    </source>
</evidence>
<comment type="caution">
    <text evidence="9">The sequence shown here is derived from an EMBL/GenBank/DDBJ whole genome shotgun (WGS) entry which is preliminary data.</text>
</comment>
<proteinExistence type="predicted"/>
<keyword evidence="3" id="KW-0645">Protease</keyword>
<dbReference type="InterPro" id="IPR051346">
    <property type="entry name" value="OTU_Deubiquitinase"/>
</dbReference>
<feature type="domain" description="DUF3638" evidence="7">
    <location>
        <begin position="917"/>
        <end position="1138"/>
    </location>
</feature>
<dbReference type="InterPro" id="IPR027417">
    <property type="entry name" value="P-loop_NTPase"/>
</dbReference>
<dbReference type="InterPro" id="IPR022099">
    <property type="entry name" value="DUF3638"/>
</dbReference>
<dbReference type="OrthoDB" id="3182339at2759"/>
<keyword evidence="5" id="KW-0378">Hydrolase</keyword>
<name>A0A5M8PQG6_9LECA</name>
<dbReference type="Pfam" id="PF12340">
    <property type="entry name" value="DUF3638"/>
    <property type="match status" value="1"/>
</dbReference>
<evidence type="ECO:0000256" key="3">
    <source>
        <dbReference type="ARBA" id="ARBA00022670"/>
    </source>
</evidence>
<dbReference type="InterPro" id="IPR022105">
    <property type="entry name" value="DUF3645"/>
</dbReference>
<dbReference type="PANTHER" id="PTHR13367">
    <property type="entry name" value="UBIQUITIN THIOESTERASE"/>
    <property type="match status" value="1"/>
</dbReference>
<evidence type="ECO:0000313" key="10">
    <source>
        <dbReference type="Proteomes" id="UP000324767"/>
    </source>
</evidence>
<dbReference type="EC" id="3.4.19.12" evidence="2"/>
<evidence type="ECO:0000256" key="4">
    <source>
        <dbReference type="ARBA" id="ARBA00022786"/>
    </source>
</evidence>
<organism evidence="9 10">
    <name type="scientific">Lasallia pustulata</name>
    <dbReference type="NCBI Taxonomy" id="136370"/>
    <lineage>
        <taxon>Eukaryota</taxon>
        <taxon>Fungi</taxon>
        <taxon>Dikarya</taxon>
        <taxon>Ascomycota</taxon>
        <taxon>Pezizomycotina</taxon>
        <taxon>Lecanoromycetes</taxon>
        <taxon>OSLEUM clade</taxon>
        <taxon>Umbilicariomycetidae</taxon>
        <taxon>Umbilicariales</taxon>
        <taxon>Umbilicariaceae</taxon>
        <taxon>Lasallia</taxon>
    </lineage>
</organism>
<evidence type="ECO:0000256" key="5">
    <source>
        <dbReference type="ARBA" id="ARBA00022801"/>
    </source>
</evidence>
<evidence type="ECO:0000313" key="9">
    <source>
        <dbReference type="EMBL" id="KAA6411192.1"/>
    </source>
</evidence>
<comment type="catalytic activity">
    <reaction evidence="1">
        <text>Thiol-dependent hydrolysis of ester, thioester, amide, peptide and isopeptide bonds formed by the C-terminal Gly of ubiquitin (a 76-residue protein attached to proteins as an intracellular targeting signal).</text>
        <dbReference type="EC" id="3.4.19.12"/>
    </reaction>
</comment>
<dbReference type="PANTHER" id="PTHR13367:SF34">
    <property type="match status" value="1"/>
</dbReference>
<evidence type="ECO:0000259" key="8">
    <source>
        <dbReference type="Pfam" id="PF12359"/>
    </source>
</evidence>
<dbReference type="SUPFAM" id="SSF52540">
    <property type="entry name" value="P-loop containing nucleoside triphosphate hydrolases"/>
    <property type="match status" value="1"/>
</dbReference>
<feature type="domain" description="DUF3645" evidence="8">
    <location>
        <begin position="1260"/>
        <end position="1292"/>
    </location>
</feature>
<keyword evidence="4" id="KW-0833">Ubl conjugation pathway</keyword>
<evidence type="ECO:0000256" key="2">
    <source>
        <dbReference type="ARBA" id="ARBA00012759"/>
    </source>
</evidence>
<dbReference type="GO" id="GO:0006508">
    <property type="term" value="P:proteolysis"/>
    <property type="evidence" value="ECO:0007669"/>
    <property type="project" value="UniProtKB-KW"/>
</dbReference>
<dbReference type="Proteomes" id="UP000324767">
    <property type="component" value="Unassembled WGS sequence"/>
</dbReference>
<gene>
    <name evidence="9" type="ORF">FRX48_05504</name>
</gene>
<dbReference type="GO" id="GO:0004843">
    <property type="term" value="F:cysteine-type deubiquitinase activity"/>
    <property type="evidence" value="ECO:0007669"/>
    <property type="project" value="UniProtKB-EC"/>
</dbReference>
<reference evidence="9 10" key="1">
    <citation type="submission" date="2019-09" db="EMBL/GenBank/DDBJ databases">
        <title>The hologenome of the rock-dwelling lichen Lasallia pustulata.</title>
        <authorList>
            <person name="Greshake Tzovaras B."/>
            <person name="Segers F."/>
            <person name="Bicker A."/>
            <person name="Dal Grande F."/>
            <person name="Otte J."/>
            <person name="Hankeln T."/>
            <person name="Schmitt I."/>
            <person name="Ebersberger I."/>
        </authorList>
    </citation>
    <scope>NUCLEOTIDE SEQUENCE [LARGE SCALE GENOMIC DNA]</scope>
    <source>
        <strain evidence="9">A1-1</strain>
    </source>
</reference>
<accession>A0A5M8PQG6</accession>